<evidence type="ECO:0000256" key="7">
    <source>
        <dbReference type="SAM" id="Phobius"/>
    </source>
</evidence>
<dbReference type="InterPro" id="IPR003593">
    <property type="entry name" value="AAA+_ATPase"/>
</dbReference>
<evidence type="ECO:0000256" key="3">
    <source>
        <dbReference type="ARBA" id="ARBA00022741"/>
    </source>
</evidence>
<dbReference type="EMBL" id="BAAACP010000002">
    <property type="protein sequence ID" value="GAA0861569.1"/>
    <property type="molecule type" value="Genomic_DNA"/>
</dbReference>
<evidence type="ECO:0000259" key="8">
    <source>
        <dbReference type="PROSITE" id="PS50893"/>
    </source>
</evidence>
<dbReference type="Gene3D" id="3.40.50.300">
    <property type="entry name" value="P-loop containing nucleotide triphosphate hydrolases"/>
    <property type="match status" value="1"/>
</dbReference>
<dbReference type="PANTHER" id="PTHR43394">
    <property type="entry name" value="ATP-DEPENDENT PERMEASE MDL1, MITOCHONDRIAL"/>
    <property type="match status" value="1"/>
</dbReference>
<dbReference type="SUPFAM" id="SSF90123">
    <property type="entry name" value="ABC transporter transmembrane region"/>
    <property type="match status" value="1"/>
</dbReference>
<evidence type="ECO:0000256" key="4">
    <source>
        <dbReference type="ARBA" id="ARBA00022840"/>
    </source>
</evidence>
<dbReference type="RefSeq" id="WP_346041477.1">
    <property type="nucleotide sequence ID" value="NZ_BAAACP010000002.1"/>
</dbReference>
<keyword evidence="5 7" id="KW-1133">Transmembrane helix</keyword>
<feature type="transmembrane region" description="Helical" evidence="7">
    <location>
        <begin position="236"/>
        <end position="263"/>
    </location>
</feature>
<dbReference type="Gene3D" id="1.20.1560.10">
    <property type="entry name" value="ABC transporter type 1, transmembrane domain"/>
    <property type="match status" value="1"/>
</dbReference>
<dbReference type="PROSITE" id="PS51257">
    <property type="entry name" value="PROKAR_LIPOPROTEIN"/>
    <property type="match status" value="1"/>
</dbReference>
<dbReference type="InterPro" id="IPR011527">
    <property type="entry name" value="ABC1_TM_dom"/>
</dbReference>
<evidence type="ECO:0000313" key="11">
    <source>
        <dbReference type="Proteomes" id="UP001400965"/>
    </source>
</evidence>
<evidence type="ECO:0000256" key="5">
    <source>
        <dbReference type="ARBA" id="ARBA00022989"/>
    </source>
</evidence>
<evidence type="ECO:0000259" key="9">
    <source>
        <dbReference type="PROSITE" id="PS50929"/>
    </source>
</evidence>
<keyword evidence="11" id="KW-1185">Reference proteome</keyword>
<name>A0ABN1LXD3_9FIRM</name>
<feature type="transmembrane region" description="Helical" evidence="7">
    <location>
        <begin position="158"/>
        <end position="176"/>
    </location>
</feature>
<dbReference type="PROSITE" id="PS50893">
    <property type="entry name" value="ABC_TRANSPORTER_2"/>
    <property type="match status" value="1"/>
</dbReference>
<dbReference type="CDD" id="cd07346">
    <property type="entry name" value="ABC_6TM_exporters"/>
    <property type="match status" value="1"/>
</dbReference>
<sequence length="548" mass="62744">MKVDKKLSEIFIKFRKKKIFLVIIITITTLVSACIPFLIMDLIDTITYDLNYSKIFNLGLLIIAITLINIILDFIQNYYWHKLRLESVNYLREFMFKKMLFKSKLYFDNNSPGKILALIMDDSSIVAQNIVIGIPMLASNIIHIITVSIVLFVLSKQLFLLLLIAIPVYTLIFNKLNSNIRKTSTIERKHFAEVMSDAQEKINGIDTIKVFQKENFMYENFSEKINKHFKFVSKNLLYQSMGSGLTGAIISLIPIVILLYGSFLISKDNLTLGGLMAFYTYISYLYEPLTNLSDFNLGVQKSLAVGENILKFLDIEENHIDGKFKIKEFKSLEFDNVSFSYNKKDIVFKNLSFKINKGDKVVIKGGSGCGKSTLLKLILRMYTPTEGTIYVNGENIKDIELSSLYNLFSIQVQNLFVFDGSIEENISLDKSIDKKEIYKSMNLAQLSRESHPFDDIENIINNNSISGGQKQRVCLSRAFLKPFDILILDEPTSAIDSELEEKLKEELEILVNDKTLIITSHRPCLLELCNKEINLEIEDEIGDLSYNN</sequence>
<feature type="transmembrane region" description="Helical" evidence="7">
    <location>
        <begin position="130"/>
        <end position="152"/>
    </location>
</feature>
<dbReference type="GO" id="GO:0005524">
    <property type="term" value="F:ATP binding"/>
    <property type="evidence" value="ECO:0007669"/>
    <property type="project" value="UniProtKB-KW"/>
</dbReference>
<dbReference type="CDD" id="cd03228">
    <property type="entry name" value="ABCC_MRP_Like"/>
    <property type="match status" value="1"/>
</dbReference>
<gene>
    <name evidence="10" type="ORF">GCM10008917_03400</name>
</gene>
<feature type="domain" description="ABC transporter" evidence="8">
    <location>
        <begin position="332"/>
        <end position="547"/>
    </location>
</feature>
<organism evidence="10 11">
    <name type="scientific">Paraclostridium tenue</name>
    <dbReference type="NCBI Taxonomy" id="1737"/>
    <lineage>
        <taxon>Bacteria</taxon>
        <taxon>Bacillati</taxon>
        <taxon>Bacillota</taxon>
        <taxon>Clostridia</taxon>
        <taxon>Peptostreptococcales</taxon>
        <taxon>Peptostreptococcaceae</taxon>
        <taxon>Paraclostridium</taxon>
    </lineage>
</organism>
<keyword evidence="6 7" id="KW-0472">Membrane</keyword>
<feature type="transmembrane region" description="Helical" evidence="7">
    <location>
        <begin position="20"/>
        <end position="43"/>
    </location>
</feature>
<evidence type="ECO:0000313" key="10">
    <source>
        <dbReference type="EMBL" id="GAA0861569.1"/>
    </source>
</evidence>
<keyword evidence="4 10" id="KW-0067">ATP-binding</keyword>
<evidence type="ECO:0000256" key="1">
    <source>
        <dbReference type="ARBA" id="ARBA00004651"/>
    </source>
</evidence>
<dbReference type="SMART" id="SM00382">
    <property type="entry name" value="AAA"/>
    <property type="match status" value="1"/>
</dbReference>
<keyword evidence="3" id="KW-0547">Nucleotide-binding</keyword>
<protein>
    <submittedName>
        <fullName evidence="10">ABC transporter ATP-binding protein</fullName>
    </submittedName>
</protein>
<dbReference type="SUPFAM" id="SSF52540">
    <property type="entry name" value="P-loop containing nucleoside triphosphate hydrolases"/>
    <property type="match status" value="1"/>
</dbReference>
<dbReference type="InterPro" id="IPR017871">
    <property type="entry name" value="ABC_transporter-like_CS"/>
</dbReference>
<feature type="domain" description="ABC transmembrane type-1" evidence="9">
    <location>
        <begin position="19"/>
        <end position="301"/>
    </location>
</feature>
<proteinExistence type="predicted"/>
<dbReference type="InterPro" id="IPR003439">
    <property type="entry name" value="ABC_transporter-like_ATP-bd"/>
</dbReference>
<dbReference type="PROSITE" id="PS50929">
    <property type="entry name" value="ABC_TM1F"/>
    <property type="match status" value="1"/>
</dbReference>
<dbReference type="PANTHER" id="PTHR43394:SF1">
    <property type="entry name" value="ATP-BINDING CASSETTE SUB-FAMILY B MEMBER 10, MITOCHONDRIAL"/>
    <property type="match status" value="1"/>
</dbReference>
<feature type="transmembrane region" description="Helical" evidence="7">
    <location>
        <begin position="55"/>
        <end position="75"/>
    </location>
</feature>
<dbReference type="Pfam" id="PF00664">
    <property type="entry name" value="ABC_membrane"/>
    <property type="match status" value="1"/>
</dbReference>
<dbReference type="Pfam" id="PF00005">
    <property type="entry name" value="ABC_tran"/>
    <property type="match status" value="1"/>
</dbReference>
<evidence type="ECO:0000256" key="2">
    <source>
        <dbReference type="ARBA" id="ARBA00022692"/>
    </source>
</evidence>
<evidence type="ECO:0000256" key="6">
    <source>
        <dbReference type="ARBA" id="ARBA00023136"/>
    </source>
</evidence>
<dbReference type="InterPro" id="IPR036640">
    <property type="entry name" value="ABC1_TM_sf"/>
</dbReference>
<comment type="subcellular location">
    <subcellularLocation>
        <location evidence="1">Cell membrane</location>
        <topology evidence="1">Multi-pass membrane protein</topology>
    </subcellularLocation>
</comment>
<dbReference type="PROSITE" id="PS00211">
    <property type="entry name" value="ABC_TRANSPORTER_1"/>
    <property type="match status" value="1"/>
</dbReference>
<comment type="caution">
    <text evidence="10">The sequence shown here is derived from an EMBL/GenBank/DDBJ whole genome shotgun (WGS) entry which is preliminary data.</text>
</comment>
<dbReference type="Proteomes" id="UP001400965">
    <property type="component" value="Unassembled WGS sequence"/>
</dbReference>
<reference evidence="10 11" key="1">
    <citation type="journal article" date="2019" name="Int. J. Syst. Evol. Microbiol.">
        <title>The Global Catalogue of Microorganisms (GCM) 10K type strain sequencing project: providing services to taxonomists for standard genome sequencing and annotation.</title>
        <authorList>
            <consortium name="The Broad Institute Genomics Platform"/>
            <consortium name="The Broad Institute Genome Sequencing Center for Infectious Disease"/>
            <person name="Wu L."/>
            <person name="Ma J."/>
        </authorList>
    </citation>
    <scope>NUCLEOTIDE SEQUENCE [LARGE SCALE GENOMIC DNA]</scope>
    <source>
        <strain evidence="10 11">JCM 6486</strain>
    </source>
</reference>
<dbReference type="InterPro" id="IPR027417">
    <property type="entry name" value="P-loop_NTPase"/>
</dbReference>
<accession>A0ABN1LXD3</accession>
<dbReference type="InterPro" id="IPR039421">
    <property type="entry name" value="Type_1_exporter"/>
</dbReference>
<keyword evidence="2 7" id="KW-0812">Transmembrane</keyword>